<keyword evidence="6 7" id="KW-0472">Membrane</keyword>
<feature type="transmembrane region" description="Helical" evidence="7">
    <location>
        <begin position="173"/>
        <end position="192"/>
    </location>
</feature>
<dbReference type="NCBIfam" id="TIGR00797">
    <property type="entry name" value="matE"/>
    <property type="match status" value="1"/>
</dbReference>
<sequence>MEKKNKLINDFTAGSIPKKMLLFAVPFMVSNLMQVLYSLVDMIVVGQFVGSYGLSAVSVASQIFTFMTMVCLGFSNGGQVLIAQLIGAGRREKLNSAIGSLFSMVLIMGVAITVIGLVFGKGVLTLMNTPSESFAMAEDYVLVCSIGVIFTYGYNMVSAVLRGMGDSRHPFIFVMIASIINVVLDLLFVGVFKWSVAGAALATILGQAFSFIYAIIYLYRNRESFGFDFRPASFKIDGDMARQLTRMGIPFAVQSAAINISMMFVNSLVNTVGVYASAVFGAGIKVDDIVNKITQGISFAVSSMTGQNIAAGKTKRVEKTLWTSIILCGGCYLIFTILLLTCSDAIFSLFTTDPEVIELAPVFVSAIVWSFPAMAIMKGTNGLIQGIGNAKLSLIFGLLDAVVLRIGLSWLLGLEMGLGLFGFFLGYGLAAYGTAIPGLIYFISGKWKKYNIVEHAKS</sequence>
<feature type="transmembrane region" description="Helical" evidence="7">
    <location>
        <begin position="52"/>
        <end position="75"/>
    </location>
</feature>
<dbReference type="EMBL" id="DVLW01000045">
    <property type="protein sequence ID" value="HIT93892.1"/>
    <property type="molecule type" value="Genomic_DNA"/>
</dbReference>
<feature type="transmembrane region" description="Helical" evidence="7">
    <location>
        <begin position="198"/>
        <end position="219"/>
    </location>
</feature>
<dbReference type="PANTHER" id="PTHR43549:SF3">
    <property type="entry name" value="MULTIDRUG RESISTANCE PROTEIN YPNP-RELATED"/>
    <property type="match status" value="1"/>
</dbReference>
<feature type="transmembrane region" description="Helical" evidence="7">
    <location>
        <begin position="359"/>
        <end position="380"/>
    </location>
</feature>
<gene>
    <name evidence="8" type="ORF">IAC43_01780</name>
</gene>
<reference evidence="8" key="2">
    <citation type="journal article" date="2021" name="PeerJ">
        <title>Extensive microbial diversity within the chicken gut microbiome revealed by metagenomics and culture.</title>
        <authorList>
            <person name="Gilroy R."/>
            <person name="Ravi A."/>
            <person name="Getino M."/>
            <person name="Pursley I."/>
            <person name="Horton D.L."/>
            <person name="Alikhan N.F."/>
            <person name="Baker D."/>
            <person name="Gharbi K."/>
            <person name="Hall N."/>
            <person name="Watson M."/>
            <person name="Adriaenssens E.M."/>
            <person name="Foster-Nyarko E."/>
            <person name="Jarju S."/>
            <person name="Secka A."/>
            <person name="Antonio M."/>
            <person name="Oren A."/>
            <person name="Chaudhuri R.R."/>
            <person name="La Ragione R."/>
            <person name="Hildebrand F."/>
            <person name="Pallen M.J."/>
        </authorList>
    </citation>
    <scope>NUCLEOTIDE SEQUENCE</scope>
    <source>
        <strain evidence="8">ChiBcec7-5410</strain>
    </source>
</reference>
<keyword evidence="2" id="KW-0813">Transport</keyword>
<dbReference type="InterPro" id="IPR048279">
    <property type="entry name" value="MdtK-like"/>
</dbReference>
<reference evidence="8" key="1">
    <citation type="submission" date="2020-10" db="EMBL/GenBank/DDBJ databases">
        <authorList>
            <person name="Gilroy R."/>
        </authorList>
    </citation>
    <scope>NUCLEOTIDE SEQUENCE</scope>
    <source>
        <strain evidence="8">ChiBcec7-5410</strain>
    </source>
</reference>
<evidence type="ECO:0000256" key="6">
    <source>
        <dbReference type="ARBA" id="ARBA00023136"/>
    </source>
</evidence>
<dbReference type="Pfam" id="PF01554">
    <property type="entry name" value="MatE"/>
    <property type="match status" value="2"/>
</dbReference>
<feature type="transmembrane region" description="Helical" evidence="7">
    <location>
        <begin position="321"/>
        <end position="347"/>
    </location>
</feature>
<dbReference type="Proteomes" id="UP000824160">
    <property type="component" value="Unassembled WGS sequence"/>
</dbReference>
<dbReference type="GO" id="GO:0015297">
    <property type="term" value="F:antiporter activity"/>
    <property type="evidence" value="ECO:0007669"/>
    <property type="project" value="InterPro"/>
</dbReference>
<evidence type="ECO:0000256" key="2">
    <source>
        <dbReference type="ARBA" id="ARBA00022448"/>
    </source>
</evidence>
<organism evidence="8 9">
    <name type="scientific">Candidatus Faecivivens stercoripullorum</name>
    <dbReference type="NCBI Taxonomy" id="2840805"/>
    <lineage>
        <taxon>Bacteria</taxon>
        <taxon>Bacillati</taxon>
        <taxon>Bacillota</taxon>
        <taxon>Clostridia</taxon>
        <taxon>Eubacteriales</taxon>
        <taxon>Oscillospiraceae</taxon>
        <taxon>Oscillospiraceae incertae sedis</taxon>
        <taxon>Candidatus Faecivivens</taxon>
    </lineage>
</organism>
<dbReference type="GO" id="GO:0042910">
    <property type="term" value="F:xenobiotic transmembrane transporter activity"/>
    <property type="evidence" value="ECO:0007669"/>
    <property type="project" value="InterPro"/>
</dbReference>
<evidence type="ECO:0000256" key="1">
    <source>
        <dbReference type="ARBA" id="ARBA00004651"/>
    </source>
</evidence>
<feature type="transmembrane region" description="Helical" evidence="7">
    <location>
        <begin position="140"/>
        <end position="161"/>
    </location>
</feature>
<evidence type="ECO:0000256" key="5">
    <source>
        <dbReference type="ARBA" id="ARBA00022989"/>
    </source>
</evidence>
<dbReference type="AlphaFoldDB" id="A0A9D1H6B9"/>
<dbReference type="InterPro" id="IPR002528">
    <property type="entry name" value="MATE_fam"/>
</dbReference>
<keyword evidence="5 7" id="KW-1133">Transmembrane helix</keyword>
<proteinExistence type="predicted"/>
<evidence type="ECO:0000256" key="7">
    <source>
        <dbReference type="SAM" id="Phobius"/>
    </source>
</evidence>
<evidence type="ECO:0000256" key="4">
    <source>
        <dbReference type="ARBA" id="ARBA00022692"/>
    </source>
</evidence>
<feature type="transmembrane region" description="Helical" evidence="7">
    <location>
        <begin position="392"/>
        <end position="412"/>
    </location>
</feature>
<evidence type="ECO:0000256" key="3">
    <source>
        <dbReference type="ARBA" id="ARBA00022475"/>
    </source>
</evidence>
<protein>
    <submittedName>
        <fullName evidence="8">MATE family efflux transporter</fullName>
    </submittedName>
</protein>
<feature type="transmembrane region" description="Helical" evidence="7">
    <location>
        <begin position="418"/>
        <end position="443"/>
    </location>
</feature>
<name>A0A9D1H6B9_9FIRM</name>
<dbReference type="PANTHER" id="PTHR43549">
    <property type="entry name" value="MULTIDRUG RESISTANCE PROTEIN YPNP-RELATED"/>
    <property type="match status" value="1"/>
</dbReference>
<dbReference type="CDD" id="cd13138">
    <property type="entry name" value="MATE_yoeA_like"/>
    <property type="match status" value="1"/>
</dbReference>
<dbReference type="PIRSF" id="PIRSF006603">
    <property type="entry name" value="DinF"/>
    <property type="match status" value="1"/>
</dbReference>
<evidence type="ECO:0000313" key="9">
    <source>
        <dbReference type="Proteomes" id="UP000824160"/>
    </source>
</evidence>
<dbReference type="InterPro" id="IPR052031">
    <property type="entry name" value="Membrane_Transporter-Flippase"/>
</dbReference>
<evidence type="ECO:0000313" key="8">
    <source>
        <dbReference type="EMBL" id="HIT93892.1"/>
    </source>
</evidence>
<feature type="transmembrane region" description="Helical" evidence="7">
    <location>
        <begin position="21"/>
        <end position="40"/>
    </location>
</feature>
<dbReference type="GO" id="GO:0005886">
    <property type="term" value="C:plasma membrane"/>
    <property type="evidence" value="ECO:0007669"/>
    <property type="project" value="UniProtKB-SubCell"/>
</dbReference>
<comment type="caution">
    <text evidence="8">The sequence shown here is derived from an EMBL/GenBank/DDBJ whole genome shotgun (WGS) entry which is preliminary data.</text>
</comment>
<accession>A0A9D1H6B9</accession>
<keyword evidence="3" id="KW-1003">Cell membrane</keyword>
<feature type="transmembrane region" description="Helical" evidence="7">
    <location>
        <begin position="96"/>
        <end position="120"/>
    </location>
</feature>
<keyword evidence="4 7" id="KW-0812">Transmembrane</keyword>
<comment type="subcellular location">
    <subcellularLocation>
        <location evidence="1">Cell membrane</location>
        <topology evidence="1">Multi-pass membrane protein</topology>
    </subcellularLocation>
</comment>